<evidence type="ECO:0000313" key="2">
    <source>
        <dbReference type="EMBL" id="KAF2838501.1"/>
    </source>
</evidence>
<dbReference type="AlphaFoldDB" id="A0A9P4S9C3"/>
<organism evidence="2 3">
    <name type="scientific">Patellaria atrata CBS 101060</name>
    <dbReference type="NCBI Taxonomy" id="1346257"/>
    <lineage>
        <taxon>Eukaryota</taxon>
        <taxon>Fungi</taxon>
        <taxon>Dikarya</taxon>
        <taxon>Ascomycota</taxon>
        <taxon>Pezizomycotina</taxon>
        <taxon>Dothideomycetes</taxon>
        <taxon>Dothideomycetes incertae sedis</taxon>
        <taxon>Patellariales</taxon>
        <taxon>Patellariaceae</taxon>
        <taxon>Patellaria</taxon>
    </lineage>
</organism>
<dbReference type="EMBL" id="MU006096">
    <property type="protein sequence ID" value="KAF2838501.1"/>
    <property type="molecule type" value="Genomic_DNA"/>
</dbReference>
<name>A0A9P4S9C3_9PEZI</name>
<feature type="region of interest" description="Disordered" evidence="1">
    <location>
        <begin position="18"/>
        <end position="38"/>
    </location>
</feature>
<dbReference type="OrthoDB" id="3363286at2759"/>
<keyword evidence="3" id="KW-1185">Reference proteome</keyword>
<evidence type="ECO:0000313" key="3">
    <source>
        <dbReference type="Proteomes" id="UP000799429"/>
    </source>
</evidence>
<comment type="caution">
    <text evidence="2">The sequence shown here is derived from an EMBL/GenBank/DDBJ whole genome shotgun (WGS) entry which is preliminary data.</text>
</comment>
<sequence length="384" mass="43264">MQRRLVIAATRRCLTTTRATASSTRALENDEPHTQNLKAKRRQLLLPPLLDPVVIEAKERHTSSKRPANTKEFAPFQHKLYQNAYAHALATPIRNCSVSSARLPSFFLLDLHVYNHPGTGDPWVAPLALITNPVSHRHIGTVPAQTLVSRMILRHSLLELCTTAPRIRNASIVVRFHRDHASRIKRLVWREGLADVALTVLRDAAVVELKSLLDNKKTRFVHPLPKGWSEIAELETPERVACILSLNQLDSPRLAESQAQMEALEENNNLLVSDIHVYGARTVHKGSRNLSSGDVKRLGQYVPYLRLSPEIACPPLWFRTFTCRGKQVSVYGLVELLGQERVDNLVSDYEMKRSDFTLKVHGTVKVQMALMRLSGYLARSGIQI</sequence>
<proteinExistence type="predicted"/>
<accession>A0A9P4S9C3</accession>
<protein>
    <submittedName>
        <fullName evidence="2">Uncharacterized protein</fullName>
    </submittedName>
</protein>
<gene>
    <name evidence="2" type="ORF">M501DRAFT_992480</name>
</gene>
<dbReference type="Proteomes" id="UP000799429">
    <property type="component" value="Unassembled WGS sequence"/>
</dbReference>
<reference evidence="2" key="1">
    <citation type="journal article" date="2020" name="Stud. Mycol.">
        <title>101 Dothideomycetes genomes: a test case for predicting lifestyles and emergence of pathogens.</title>
        <authorList>
            <person name="Haridas S."/>
            <person name="Albert R."/>
            <person name="Binder M."/>
            <person name="Bloem J."/>
            <person name="Labutti K."/>
            <person name="Salamov A."/>
            <person name="Andreopoulos B."/>
            <person name="Baker S."/>
            <person name="Barry K."/>
            <person name="Bills G."/>
            <person name="Bluhm B."/>
            <person name="Cannon C."/>
            <person name="Castanera R."/>
            <person name="Culley D."/>
            <person name="Daum C."/>
            <person name="Ezra D."/>
            <person name="Gonzalez J."/>
            <person name="Henrissat B."/>
            <person name="Kuo A."/>
            <person name="Liang C."/>
            <person name="Lipzen A."/>
            <person name="Lutzoni F."/>
            <person name="Magnuson J."/>
            <person name="Mondo S."/>
            <person name="Nolan M."/>
            <person name="Ohm R."/>
            <person name="Pangilinan J."/>
            <person name="Park H.-J."/>
            <person name="Ramirez L."/>
            <person name="Alfaro M."/>
            <person name="Sun H."/>
            <person name="Tritt A."/>
            <person name="Yoshinaga Y."/>
            <person name="Zwiers L.-H."/>
            <person name="Turgeon B."/>
            <person name="Goodwin S."/>
            <person name="Spatafora J."/>
            <person name="Crous P."/>
            <person name="Grigoriev I."/>
        </authorList>
    </citation>
    <scope>NUCLEOTIDE SEQUENCE</scope>
    <source>
        <strain evidence="2">CBS 101060</strain>
    </source>
</reference>
<evidence type="ECO:0000256" key="1">
    <source>
        <dbReference type="SAM" id="MobiDB-lite"/>
    </source>
</evidence>